<dbReference type="CDD" id="cd03877">
    <property type="entry name" value="M28_like"/>
    <property type="match status" value="1"/>
</dbReference>
<accession>A0A4Q1JPA1</accession>
<dbReference type="AlphaFoldDB" id="A0A4Q1JPA1"/>
<dbReference type="InterPro" id="IPR045175">
    <property type="entry name" value="M28_fam"/>
</dbReference>
<evidence type="ECO:0000313" key="4">
    <source>
        <dbReference type="Proteomes" id="UP000289703"/>
    </source>
</evidence>
<evidence type="ECO:0000313" key="3">
    <source>
        <dbReference type="EMBL" id="RXQ95961.1"/>
    </source>
</evidence>
<proteinExistence type="predicted"/>
<comment type="caution">
    <text evidence="3">The sequence shown here is derived from an EMBL/GenBank/DDBJ whole genome shotgun (WGS) entry which is preliminary data.</text>
</comment>
<dbReference type="OrthoDB" id="9764939at2"/>
<dbReference type="PANTHER" id="PTHR12147">
    <property type="entry name" value="METALLOPEPTIDASE M28 FAMILY MEMBER"/>
    <property type="match status" value="1"/>
</dbReference>
<dbReference type="Pfam" id="PF04389">
    <property type="entry name" value="Peptidase_M28"/>
    <property type="match status" value="1"/>
</dbReference>
<dbReference type="Proteomes" id="UP000289703">
    <property type="component" value="Unassembled WGS sequence"/>
</dbReference>
<dbReference type="SUPFAM" id="SSF53187">
    <property type="entry name" value="Zn-dependent exopeptidases"/>
    <property type="match status" value="1"/>
</dbReference>
<dbReference type="Gene3D" id="3.40.630.10">
    <property type="entry name" value="Zn peptidases"/>
    <property type="match status" value="2"/>
</dbReference>
<evidence type="ECO:0000259" key="2">
    <source>
        <dbReference type="Pfam" id="PF04389"/>
    </source>
</evidence>
<feature type="chain" id="PRO_5020714134" evidence="1">
    <location>
        <begin position="21"/>
        <end position="499"/>
    </location>
</feature>
<organism evidence="3 4">
    <name type="scientific">Ancylomarina salipaludis</name>
    <dbReference type="NCBI Taxonomy" id="2501299"/>
    <lineage>
        <taxon>Bacteria</taxon>
        <taxon>Pseudomonadati</taxon>
        <taxon>Bacteroidota</taxon>
        <taxon>Bacteroidia</taxon>
        <taxon>Marinilabiliales</taxon>
        <taxon>Marinifilaceae</taxon>
        <taxon>Ancylomarina</taxon>
    </lineage>
</organism>
<sequence>MKRLRFYLLLSIGLPLAGFSQNYSNIDFARQINEKELKKNVEVLSSAKMQGRETGTKGQKLAANFIYNQFKNCGLTGINKNTDSLNYFQSFNLSKLKLPSGKIQTERKSFSNYKDFIADPRQDSISLNINVVFIGNEPIENFSEIDFTDKAVLFLTSNFHKAYGRAHHIWKHSTPKLILFNDPINNKVFNRFLNTKKRVRNQRFLLNEPIQDSTHLSSQTDLYTCLKEKLIIPISTQMAKTLTGLKTKELKEIANKQKHLNKTTNCPIHFELNKEDDIIKTENVYALIEGSEKPNEYIVISSHYDHLGKQGEHLFYGANDNASGTAAVIEIAKAFKEAVNNGIRPKRSILFVAFTGEEKGLLGSKYFIDHSPVPLKSIKTNLNLDMLGRMDDKHSKSDYIYLLGTSHLNPKLKKMSDSLNTLHPKLILDYEYDQPNNPLYGASDQASFVRKGIPAIMYFNGLHQDYHTENDTADKLNNKNIERVAQLVFLTAWELANQL</sequence>
<dbReference type="RefSeq" id="WP_129253855.1">
    <property type="nucleotide sequence ID" value="NZ_SAXA01000004.1"/>
</dbReference>
<dbReference type="PANTHER" id="PTHR12147:SF26">
    <property type="entry name" value="PEPTIDASE M28 DOMAIN-CONTAINING PROTEIN"/>
    <property type="match status" value="1"/>
</dbReference>
<dbReference type="GO" id="GO:0008235">
    <property type="term" value="F:metalloexopeptidase activity"/>
    <property type="evidence" value="ECO:0007669"/>
    <property type="project" value="InterPro"/>
</dbReference>
<protein>
    <submittedName>
        <fullName evidence="3">M20/M25/M40 family metallo-hydrolase</fullName>
    </submittedName>
</protein>
<dbReference type="InterPro" id="IPR007484">
    <property type="entry name" value="Peptidase_M28"/>
</dbReference>
<dbReference type="GO" id="GO:0006508">
    <property type="term" value="P:proteolysis"/>
    <property type="evidence" value="ECO:0007669"/>
    <property type="project" value="InterPro"/>
</dbReference>
<keyword evidence="1" id="KW-0732">Signal</keyword>
<feature type="signal peptide" evidence="1">
    <location>
        <begin position="1"/>
        <end position="20"/>
    </location>
</feature>
<keyword evidence="4" id="KW-1185">Reference proteome</keyword>
<keyword evidence="3" id="KW-0378">Hydrolase</keyword>
<dbReference type="EMBL" id="SAXA01000004">
    <property type="protein sequence ID" value="RXQ95961.1"/>
    <property type="molecule type" value="Genomic_DNA"/>
</dbReference>
<gene>
    <name evidence="3" type="ORF">EO244_06570</name>
</gene>
<reference evidence="3 4" key="1">
    <citation type="submission" date="2019-01" db="EMBL/GenBank/DDBJ databases">
        <title>Ancylomarina salipaludis sp. nov., isolated from a salt marsh.</title>
        <authorList>
            <person name="Yoon J.-H."/>
        </authorList>
    </citation>
    <scope>NUCLEOTIDE SEQUENCE [LARGE SCALE GENOMIC DNA]</scope>
    <source>
        <strain evidence="3 4">SHSM-M15</strain>
    </source>
</reference>
<evidence type="ECO:0000256" key="1">
    <source>
        <dbReference type="SAM" id="SignalP"/>
    </source>
</evidence>
<feature type="domain" description="Peptidase M28" evidence="2">
    <location>
        <begin position="283"/>
        <end position="489"/>
    </location>
</feature>
<name>A0A4Q1JPA1_9BACT</name>